<evidence type="ECO:0000313" key="4">
    <source>
        <dbReference type="Proteomes" id="UP000035057"/>
    </source>
</evidence>
<feature type="compositionally biased region" description="Acidic residues" evidence="1">
    <location>
        <begin position="40"/>
        <end position="57"/>
    </location>
</feature>
<feature type="chain" id="PRO_5001680277" description="Lipoprotein" evidence="2">
    <location>
        <begin position="19"/>
        <end position="97"/>
    </location>
</feature>
<keyword evidence="4" id="KW-1185">Reference proteome</keyword>
<evidence type="ECO:0000313" key="3">
    <source>
        <dbReference type="EMBL" id="KEF31458.1"/>
    </source>
</evidence>
<evidence type="ECO:0008006" key="5">
    <source>
        <dbReference type="Google" id="ProtNLM"/>
    </source>
</evidence>
<organism evidence="3 4">
    <name type="scientific">Marinobacter nitratireducens</name>
    <dbReference type="NCBI Taxonomy" id="1137280"/>
    <lineage>
        <taxon>Bacteria</taxon>
        <taxon>Pseudomonadati</taxon>
        <taxon>Pseudomonadota</taxon>
        <taxon>Gammaproteobacteria</taxon>
        <taxon>Pseudomonadales</taxon>
        <taxon>Marinobacteraceae</taxon>
        <taxon>Marinobacter</taxon>
    </lineage>
</organism>
<dbReference type="PROSITE" id="PS51257">
    <property type="entry name" value="PROKAR_LIPOPROTEIN"/>
    <property type="match status" value="1"/>
</dbReference>
<dbReference type="AlphaFoldDB" id="A0A072N3B5"/>
<feature type="region of interest" description="Disordered" evidence="1">
    <location>
        <begin position="22"/>
        <end position="97"/>
    </location>
</feature>
<name>A0A072N3B5_9GAMM</name>
<dbReference type="Proteomes" id="UP000035057">
    <property type="component" value="Unassembled WGS sequence"/>
</dbReference>
<comment type="caution">
    <text evidence="3">The sequence shown here is derived from an EMBL/GenBank/DDBJ whole genome shotgun (WGS) entry which is preliminary data.</text>
</comment>
<dbReference type="OrthoDB" id="6372219at2"/>
<proteinExistence type="predicted"/>
<dbReference type="RefSeq" id="WP_036131217.1">
    <property type="nucleotide sequence ID" value="NZ_ANIE01000005.1"/>
</dbReference>
<protein>
    <recommendedName>
        <fullName evidence="5">Lipoprotein</fullName>
    </recommendedName>
</protein>
<evidence type="ECO:0000256" key="2">
    <source>
        <dbReference type="SAM" id="SignalP"/>
    </source>
</evidence>
<feature type="signal peptide" evidence="2">
    <location>
        <begin position="1"/>
        <end position="18"/>
    </location>
</feature>
<feature type="compositionally biased region" description="Acidic residues" evidence="1">
    <location>
        <begin position="73"/>
        <end position="97"/>
    </location>
</feature>
<dbReference type="STRING" id="1137280.D777_01807"/>
<reference evidence="3 4" key="1">
    <citation type="submission" date="2012-12" db="EMBL/GenBank/DDBJ databases">
        <title>Genome assembly of Marinobacter sp. AK21.</title>
        <authorList>
            <person name="Khatri I."/>
            <person name="Kumar R."/>
            <person name="Vaidya B."/>
            <person name="Subramanian S."/>
            <person name="Pinnaka A."/>
        </authorList>
    </citation>
    <scope>NUCLEOTIDE SEQUENCE [LARGE SCALE GENOMIC DNA]</scope>
    <source>
        <strain evidence="3 4">AK21</strain>
    </source>
</reference>
<gene>
    <name evidence="3" type="ORF">D777_01807</name>
</gene>
<accession>A0A072N3B5</accession>
<evidence type="ECO:0000256" key="1">
    <source>
        <dbReference type="SAM" id="MobiDB-lite"/>
    </source>
</evidence>
<dbReference type="EMBL" id="ANIE01000005">
    <property type="protein sequence ID" value="KEF31458.1"/>
    <property type="molecule type" value="Genomic_DNA"/>
</dbReference>
<feature type="compositionally biased region" description="Low complexity" evidence="1">
    <location>
        <begin position="58"/>
        <end position="72"/>
    </location>
</feature>
<dbReference type="PATRIC" id="fig|1137280.3.peg.1623"/>
<keyword evidence="2" id="KW-0732">Signal</keyword>
<sequence>MKKLTLGTLAFVMALGLAACSSEENEGVDVEQAADNAGDMMDDAGDSMEETYEEATGQDEGALGELQEGAENAMDEMEDAADDAGDSMEEGYEEMTQ</sequence>